<keyword evidence="5 7" id="KW-1133">Transmembrane helix</keyword>
<evidence type="ECO:0000313" key="8">
    <source>
        <dbReference type="EMBL" id="CAB3779473.1"/>
    </source>
</evidence>
<feature type="transmembrane region" description="Helical" evidence="7">
    <location>
        <begin position="107"/>
        <end position="132"/>
    </location>
</feature>
<keyword evidence="3" id="KW-1003">Cell membrane</keyword>
<evidence type="ECO:0000256" key="2">
    <source>
        <dbReference type="ARBA" id="ARBA00007543"/>
    </source>
</evidence>
<feature type="transmembrane region" description="Helical" evidence="7">
    <location>
        <begin position="218"/>
        <end position="238"/>
    </location>
</feature>
<dbReference type="Pfam" id="PF02322">
    <property type="entry name" value="Cyt_bd_oxida_II"/>
    <property type="match status" value="1"/>
</dbReference>
<feature type="transmembrane region" description="Helical" evidence="7">
    <location>
        <begin position="187"/>
        <end position="206"/>
    </location>
</feature>
<keyword evidence="6 7" id="KW-0472">Membrane</keyword>
<dbReference type="GO" id="GO:0005886">
    <property type="term" value="C:plasma membrane"/>
    <property type="evidence" value="ECO:0007669"/>
    <property type="project" value="UniProtKB-SubCell"/>
</dbReference>
<dbReference type="NCBIfam" id="TIGR00203">
    <property type="entry name" value="cydB"/>
    <property type="match status" value="1"/>
</dbReference>
<keyword evidence="9" id="KW-1185">Reference proteome</keyword>
<reference evidence="8 9" key="1">
    <citation type="submission" date="2020-04" db="EMBL/GenBank/DDBJ databases">
        <authorList>
            <person name="De Canck E."/>
        </authorList>
    </citation>
    <scope>NUCLEOTIDE SEQUENCE [LARGE SCALE GENOMIC DNA]</scope>
    <source>
        <strain evidence="8 9">LMG 28614</strain>
    </source>
</reference>
<feature type="transmembrane region" description="Helical" evidence="7">
    <location>
        <begin position="12"/>
        <end position="33"/>
    </location>
</feature>
<dbReference type="InterPro" id="IPR003317">
    <property type="entry name" value="Cyt-d_oxidase_su2"/>
</dbReference>
<dbReference type="Proteomes" id="UP000494365">
    <property type="component" value="Unassembled WGS sequence"/>
</dbReference>
<dbReference type="GO" id="GO:0009055">
    <property type="term" value="F:electron transfer activity"/>
    <property type="evidence" value="ECO:0007669"/>
    <property type="project" value="TreeGrafter"/>
</dbReference>
<dbReference type="GO" id="GO:0070069">
    <property type="term" value="C:cytochrome complex"/>
    <property type="evidence" value="ECO:0007669"/>
    <property type="project" value="TreeGrafter"/>
</dbReference>
<keyword evidence="4 7" id="KW-0812">Transmembrane</keyword>
<sequence length="326" mass="35059">MLNWFWVAELAFALIAYLMLDGFDLGVGMLTAFAGGARDEMVASISPVWDGNGTWLVIAGTILFGAFPAVYSILLPALYVPLSVMLAGLIVRGVAIEFRHKAVRSQWVWNVLLFVGSLLAAFMQGVSIGAYAQGLPVDNLRYTGNGFEWCSAFPLWCGLGLVLGYTLLGAGWLVLKGQGAVQRIGRLAMSRLAPLTALFVASILATTLLTEHTVETRWFAHPALFVLPIACLLALLYAPVAARRGGQSSYVFVGVGCVSMLLMLAASYLPYIVPFEVTLGAAAAPPASQTFMFWGAGLFVLPLIVLYTCVAYSVFRGKVSKNQAYH</sequence>
<evidence type="ECO:0000256" key="7">
    <source>
        <dbReference type="SAM" id="Phobius"/>
    </source>
</evidence>
<evidence type="ECO:0000256" key="5">
    <source>
        <dbReference type="ARBA" id="ARBA00022989"/>
    </source>
</evidence>
<accession>A0A6S7AWK7</accession>
<feature type="transmembrane region" description="Helical" evidence="7">
    <location>
        <begin position="53"/>
        <end position="71"/>
    </location>
</feature>
<feature type="transmembrane region" description="Helical" evidence="7">
    <location>
        <begin position="291"/>
        <end position="315"/>
    </location>
</feature>
<dbReference type="RefSeq" id="WP_175148306.1">
    <property type="nucleotide sequence ID" value="NZ_CADIKK010000003.1"/>
</dbReference>
<dbReference type="GO" id="GO:0016682">
    <property type="term" value="F:oxidoreductase activity, acting on diphenols and related substances as donors, oxygen as acceptor"/>
    <property type="evidence" value="ECO:0007669"/>
    <property type="project" value="TreeGrafter"/>
</dbReference>
<feature type="transmembrane region" description="Helical" evidence="7">
    <location>
        <begin position="77"/>
        <end position="95"/>
    </location>
</feature>
<dbReference type="PANTHER" id="PTHR43141">
    <property type="entry name" value="CYTOCHROME BD2 SUBUNIT II"/>
    <property type="match status" value="1"/>
</dbReference>
<comment type="subcellular location">
    <subcellularLocation>
        <location evidence="1">Cell membrane</location>
        <topology evidence="1">Multi-pass membrane protein</topology>
    </subcellularLocation>
</comment>
<feature type="transmembrane region" description="Helical" evidence="7">
    <location>
        <begin position="152"/>
        <end position="175"/>
    </location>
</feature>
<evidence type="ECO:0000256" key="4">
    <source>
        <dbReference type="ARBA" id="ARBA00022692"/>
    </source>
</evidence>
<feature type="transmembrane region" description="Helical" evidence="7">
    <location>
        <begin position="250"/>
        <end position="271"/>
    </location>
</feature>
<dbReference type="GO" id="GO:0019646">
    <property type="term" value="P:aerobic electron transport chain"/>
    <property type="evidence" value="ECO:0007669"/>
    <property type="project" value="TreeGrafter"/>
</dbReference>
<dbReference type="EMBL" id="CADIKK010000003">
    <property type="protein sequence ID" value="CAB3779473.1"/>
    <property type="molecule type" value="Genomic_DNA"/>
</dbReference>
<dbReference type="PANTHER" id="PTHR43141:SF4">
    <property type="entry name" value="CYTOCHROME BD2 SUBUNIT II"/>
    <property type="match status" value="1"/>
</dbReference>
<evidence type="ECO:0000256" key="6">
    <source>
        <dbReference type="ARBA" id="ARBA00023136"/>
    </source>
</evidence>
<organism evidence="8 9">
    <name type="scientific">Paraburkholderia ultramafica</name>
    <dbReference type="NCBI Taxonomy" id="1544867"/>
    <lineage>
        <taxon>Bacteria</taxon>
        <taxon>Pseudomonadati</taxon>
        <taxon>Pseudomonadota</taxon>
        <taxon>Betaproteobacteria</taxon>
        <taxon>Burkholderiales</taxon>
        <taxon>Burkholderiaceae</taxon>
        <taxon>Paraburkholderia</taxon>
    </lineage>
</organism>
<dbReference type="AlphaFoldDB" id="A0A6S7AWK7"/>
<gene>
    <name evidence="8" type="primary">cydB_1</name>
    <name evidence="8" type="ORF">LMG28614_00849</name>
</gene>
<evidence type="ECO:0000256" key="3">
    <source>
        <dbReference type="ARBA" id="ARBA00022475"/>
    </source>
</evidence>
<evidence type="ECO:0000313" key="9">
    <source>
        <dbReference type="Proteomes" id="UP000494365"/>
    </source>
</evidence>
<name>A0A6S7AWK7_9BURK</name>
<comment type="similarity">
    <text evidence="2">Belongs to the cytochrome ubiquinol oxidase subunit 2 family.</text>
</comment>
<proteinExistence type="inferred from homology"/>
<evidence type="ECO:0000256" key="1">
    <source>
        <dbReference type="ARBA" id="ARBA00004651"/>
    </source>
</evidence>
<protein>
    <submittedName>
        <fullName evidence="8">Cytochrome bd-I ubiquinol oxidase subunit 2</fullName>
    </submittedName>
</protein>